<dbReference type="Ensembl" id="ENSSAUT00010011530.1">
    <property type="protein sequence ID" value="ENSSAUP00010010852.1"/>
    <property type="gene ID" value="ENSSAUG00010005212.1"/>
</dbReference>
<dbReference type="PROSITE" id="PS50062">
    <property type="entry name" value="BCL2_FAMILY"/>
    <property type="match status" value="1"/>
</dbReference>
<dbReference type="SMART" id="SM00337">
    <property type="entry name" value="BCL"/>
    <property type="match status" value="1"/>
</dbReference>
<sequence>MAFPEYLMYSTGGYVMLDAVKYCIICACPEREHDLESCLDMRDRLKKRLKDLKLPVPIDNIPLFGTTLDPGLECDGTLVDTRENNKFLVLGDPANMYHLEPTTDTHRCFMCTITVKDFVENDTLLGEHIYHAYTQGKDCPYLIKRFKGNHSGSETNKGGNTASASEPVLRYPEDEALETVTRQLMKSFLGEFTGLLKPMPHRSKALWTMRRVVDDILETHKCDYNGMIDQLSLDSRDNVEFVSAVANSLFSDGTSNWCRVASLTAFGAVVCQYFKDKGKDSYVEMVGDEIALYLLTKQKDWLIDNNSWDGFVGYFRPADSTSTLMNIITVFAGVGIMLTLLNM</sequence>
<evidence type="ECO:0000313" key="6">
    <source>
        <dbReference type="Proteomes" id="UP000472265"/>
    </source>
</evidence>
<dbReference type="CDD" id="cd06845">
    <property type="entry name" value="Bcl-2_like"/>
    <property type="match status" value="1"/>
</dbReference>
<keyword evidence="3" id="KW-0472">Membrane</keyword>
<dbReference type="GO" id="GO:0005741">
    <property type="term" value="C:mitochondrial outer membrane"/>
    <property type="evidence" value="ECO:0007669"/>
    <property type="project" value="TreeGrafter"/>
</dbReference>
<dbReference type="InterPro" id="IPR002475">
    <property type="entry name" value="Bcl2-like"/>
</dbReference>
<dbReference type="GeneTree" id="ENSGT01130000278292"/>
<proteinExistence type="inferred from homology"/>
<dbReference type="GO" id="GO:0001836">
    <property type="term" value="P:release of cytochrome c from mitochondria"/>
    <property type="evidence" value="ECO:0007669"/>
    <property type="project" value="TreeGrafter"/>
</dbReference>
<keyword evidence="6" id="KW-1185">Reference proteome</keyword>
<dbReference type="InterPro" id="IPR046371">
    <property type="entry name" value="Bcl-2_BH1-3"/>
</dbReference>
<feature type="domain" description="Bcl-2 Bcl-2 homology region 1-3" evidence="4">
    <location>
        <begin position="209"/>
        <end position="308"/>
    </location>
</feature>
<dbReference type="PRINTS" id="PR01862">
    <property type="entry name" value="BCL2FAMILY"/>
</dbReference>
<protein>
    <recommendedName>
        <fullName evidence="4">Bcl-2 Bcl-2 homology region 1-3 domain-containing protein</fullName>
    </recommendedName>
</protein>
<dbReference type="Pfam" id="PF00452">
    <property type="entry name" value="Bcl-2"/>
    <property type="match status" value="1"/>
</dbReference>
<dbReference type="PANTHER" id="PTHR11256:SF46">
    <property type="entry name" value="INDUCED MYELOID LEUKEMIA CELL DIFFERENTIATION PROTEIN MCL-1"/>
    <property type="match status" value="1"/>
</dbReference>
<dbReference type="Proteomes" id="UP000472265">
    <property type="component" value="Unassembled WGS sequence"/>
</dbReference>
<dbReference type="SUPFAM" id="SSF56854">
    <property type="entry name" value="Bcl-2 inhibitors of programmed cell death"/>
    <property type="match status" value="1"/>
</dbReference>
<dbReference type="AlphaFoldDB" id="A0A671UAS9"/>
<name>A0A671UAS9_SPAAU</name>
<dbReference type="GO" id="GO:0097192">
    <property type="term" value="P:extrinsic apoptotic signaling pathway in absence of ligand"/>
    <property type="evidence" value="ECO:0007669"/>
    <property type="project" value="TreeGrafter"/>
</dbReference>
<evidence type="ECO:0000256" key="1">
    <source>
        <dbReference type="ARBA" id="ARBA00009458"/>
    </source>
</evidence>
<dbReference type="FunFam" id="1.10.437.10:FF:000017">
    <property type="entry name" value="MCL1, BCL2 family apoptosis regulator"/>
    <property type="match status" value="1"/>
</dbReference>
<dbReference type="Gene3D" id="1.10.437.10">
    <property type="entry name" value="Blc2-like"/>
    <property type="match status" value="1"/>
</dbReference>
<reference evidence="5" key="2">
    <citation type="submission" date="2025-09" db="UniProtKB">
        <authorList>
            <consortium name="Ensembl"/>
        </authorList>
    </citation>
    <scope>IDENTIFICATION</scope>
</reference>
<evidence type="ECO:0000259" key="4">
    <source>
        <dbReference type="SMART" id="SM00337"/>
    </source>
</evidence>
<dbReference type="GO" id="GO:0042981">
    <property type="term" value="P:regulation of apoptotic process"/>
    <property type="evidence" value="ECO:0007669"/>
    <property type="project" value="InterPro"/>
</dbReference>
<comment type="similarity">
    <text evidence="1">Belongs to the Bcl-2 family.</text>
</comment>
<dbReference type="InParanoid" id="A0A671UAS9"/>
<keyword evidence="3" id="KW-0812">Transmembrane</keyword>
<feature type="transmembrane region" description="Helical" evidence="3">
    <location>
        <begin position="324"/>
        <end position="341"/>
    </location>
</feature>
<keyword evidence="3" id="KW-1133">Transmembrane helix</keyword>
<dbReference type="GO" id="GO:0051400">
    <property type="term" value="F:BH domain binding"/>
    <property type="evidence" value="ECO:0007669"/>
    <property type="project" value="TreeGrafter"/>
</dbReference>
<dbReference type="PANTHER" id="PTHR11256">
    <property type="entry name" value="BCL-2 RELATED"/>
    <property type="match status" value="1"/>
</dbReference>
<dbReference type="GO" id="GO:0008053">
    <property type="term" value="P:mitochondrial fusion"/>
    <property type="evidence" value="ECO:0007669"/>
    <property type="project" value="TreeGrafter"/>
</dbReference>
<dbReference type="InterPro" id="IPR036834">
    <property type="entry name" value="Bcl-2-like_sf"/>
</dbReference>
<dbReference type="GO" id="GO:0008630">
    <property type="term" value="P:intrinsic apoptotic signaling pathway in response to DNA damage"/>
    <property type="evidence" value="ECO:0007669"/>
    <property type="project" value="TreeGrafter"/>
</dbReference>
<evidence type="ECO:0000313" key="5">
    <source>
        <dbReference type="Ensembl" id="ENSSAUP00010010852.1"/>
    </source>
</evidence>
<accession>A0A671UAS9</accession>
<dbReference type="GO" id="GO:0015267">
    <property type="term" value="F:channel activity"/>
    <property type="evidence" value="ECO:0007669"/>
    <property type="project" value="TreeGrafter"/>
</dbReference>
<evidence type="ECO:0000256" key="2">
    <source>
        <dbReference type="ARBA" id="ARBA00022703"/>
    </source>
</evidence>
<organism evidence="5 6">
    <name type="scientific">Sparus aurata</name>
    <name type="common">Gilthead sea bream</name>
    <dbReference type="NCBI Taxonomy" id="8175"/>
    <lineage>
        <taxon>Eukaryota</taxon>
        <taxon>Metazoa</taxon>
        <taxon>Chordata</taxon>
        <taxon>Craniata</taxon>
        <taxon>Vertebrata</taxon>
        <taxon>Euteleostomi</taxon>
        <taxon>Actinopterygii</taxon>
        <taxon>Neopterygii</taxon>
        <taxon>Teleostei</taxon>
        <taxon>Neoteleostei</taxon>
        <taxon>Acanthomorphata</taxon>
        <taxon>Eupercaria</taxon>
        <taxon>Spariformes</taxon>
        <taxon>Sparidae</taxon>
        <taxon>Sparus</taxon>
    </lineage>
</organism>
<evidence type="ECO:0000256" key="3">
    <source>
        <dbReference type="SAM" id="Phobius"/>
    </source>
</evidence>
<keyword evidence="2" id="KW-0053">Apoptosis</keyword>
<dbReference type="InterPro" id="IPR026298">
    <property type="entry name" value="Bcl-2_fam"/>
</dbReference>
<dbReference type="SUPFAM" id="SSF57924">
    <property type="entry name" value="Inhibitor of apoptosis (IAP) repeat"/>
    <property type="match status" value="1"/>
</dbReference>
<reference evidence="5" key="1">
    <citation type="submission" date="2025-08" db="UniProtKB">
        <authorList>
            <consortium name="Ensembl"/>
        </authorList>
    </citation>
    <scope>IDENTIFICATION</scope>
</reference>